<dbReference type="PROSITE" id="PS50217">
    <property type="entry name" value="BZIP"/>
    <property type="match status" value="1"/>
</dbReference>
<dbReference type="EMBL" id="CP143785">
    <property type="protein sequence ID" value="WVN86657.1"/>
    <property type="molecule type" value="Genomic_DNA"/>
</dbReference>
<proteinExistence type="predicted"/>
<organism evidence="4 5">
    <name type="scientific">Cryptococcus depauperatus CBS 7841</name>
    <dbReference type="NCBI Taxonomy" id="1295531"/>
    <lineage>
        <taxon>Eukaryota</taxon>
        <taxon>Fungi</taxon>
        <taxon>Dikarya</taxon>
        <taxon>Basidiomycota</taxon>
        <taxon>Agaricomycotina</taxon>
        <taxon>Tremellomycetes</taxon>
        <taxon>Tremellales</taxon>
        <taxon>Cryptococcaceae</taxon>
        <taxon>Cryptococcus</taxon>
    </lineage>
</organism>
<dbReference type="RefSeq" id="XP_066067357.1">
    <property type="nucleotide sequence ID" value="XM_066211260.1"/>
</dbReference>
<keyword evidence="5" id="KW-1185">Reference proteome</keyword>
<dbReference type="InterPro" id="IPR046347">
    <property type="entry name" value="bZIP_sf"/>
</dbReference>
<evidence type="ECO:0000256" key="1">
    <source>
        <dbReference type="SAM" id="Coils"/>
    </source>
</evidence>
<dbReference type="Gene3D" id="1.20.5.170">
    <property type="match status" value="1"/>
</dbReference>
<accession>A0AAJ8M0J0</accession>
<dbReference type="GO" id="GO:0003700">
    <property type="term" value="F:DNA-binding transcription factor activity"/>
    <property type="evidence" value="ECO:0007669"/>
    <property type="project" value="InterPro"/>
</dbReference>
<evidence type="ECO:0000259" key="3">
    <source>
        <dbReference type="PROSITE" id="PS50217"/>
    </source>
</evidence>
<evidence type="ECO:0000313" key="5">
    <source>
        <dbReference type="Proteomes" id="UP000094043"/>
    </source>
</evidence>
<reference evidence="4" key="3">
    <citation type="submission" date="2024-01" db="EMBL/GenBank/DDBJ databases">
        <authorList>
            <person name="Coelho M.A."/>
            <person name="David-Palma M."/>
            <person name="Shea T."/>
            <person name="Sun S."/>
            <person name="Cuomo C.A."/>
            <person name="Heitman J."/>
        </authorList>
    </citation>
    <scope>NUCLEOTIDE SEQUENCE</scope>
    <source>
        <strain evidence="4">CBS 7841</strain>
    </source>
</reference>
<dbReference type="PROSITE" id="PS00036">
    <property type="entry name" value="BZIP_BASIC"/>
    <property type="match status" value="1"/>
</dbReference>
<feature type="compositionally biased region" description="Polar residues" evidence="2">
    <location>
        <begin position="78"/>
        <end position="91"/>
    </location>
</feature>
<dbReference type="InterPro" id="IPR004827">
    <property type="entry name" value="bZIP"/>
</dbReference>
<dbReference type="KEGG" id="cdep:91086039"/>
<dbReference type="AlphaFoldDB" id="A0AAJ8M0J0"/>
<dbReference type="Proteomes" id="UP000094043">
    <property type="component" value="Chromosome 2"/>
</dbReference>
<keyword evidence="1" id="KW-0175">Coiled coil</keyword>
<reference evidence="4" key="1">
    <citation type="submission" date="2016-06" db="EMBL/GenBank/DDBJ databases">
        <authorList>
            <person name="Cuomo C."/>
            <person name="Litvintseva A."/>
            <person name="Heitman J."/>
            <person name="Chen Y."/>
            <person name="Sun S."/>
            <person name="Springer D."/>
            <person name="Dromer F."/>
            <person name="Young S."/>
            <person name="Zeng Q."/>
            <person name="Chapman S."/>
            <person name="Gujja S."/>
            <person name="Saif S."/>
            <person name="Birren B."/>
        </authorList>
    </citation>
    <scope>NUCLEOTIDE SEQUENCE</scope>
    <source>
        <strain evidence="4">CBS 7841</strain>
    </source>
</reference>
<feature type="region of interest" description="Disordered" evidence="2">
    <location>
        <begin position="222"/>
        <end position="268"/>
    </location>
</feature>
<evidence type="ECO:0000256" key="2">
    <source>
        <dbReference type="SAM" id="MobiDB-lite"/>
    </source>
</evidence>
<name>A0AAJ8M0J0_9TREE</name>
<gene>
    <name evidence="4" type="ORF">L203_101826</name>
</gene>
<dbReference type="Pfam" id="PF00170">
    <property type="entry name" value="bZIP_1"/>
    <property type="match status" value="1"/>
</dbReference>
<dbReference type="GeneID" id="91086039"/>
<dbReference type="SMART" id="SM00338">
    <property type="entry name" value="BRLZ"/>
    <property type="match status" value="1"/>
</dbReference>
<feature type="coiled-coil region" evidence="1">
    <location>
        <begin position="301"/>
        <end position="335"/>
    </location>
</feature>
<sequence length="524" mass="57850">MADLSENDPAIGGLDALVVAASKVSAKKQFGLEFIDPTLQSEKEPLEAISSLLNNPAVVSLIAEYNLKKSHRTPSLYTQLLSSGSGNSVGPSQPPATPAQQTRYGRISRPPLHAPATPTHRESDGIQSDSQIQAIKDALENVVREEGDVTYDSLPHAVSRQHSLSAGGIGDRFWRNNEASSGGWPAETLAQAQDVSSREAFSRVAALGANVTMSNAVGERGRGRLIRKRDTSELSQSDDQAKDQSEEDGLPAWPLPPHGKGGRKNMPRDELLARRRARNRVAAQQSRQKKKQYFGSLEDRLAEKDQVYNQLENHCRGLEREIELLRKTITEAGIQLPSFVSGLYLSHPVPTASHPIHPSFPSSLPVDVIRMPETPGEMFFHDLLNMDEDDNDDEFIPPSSPKRDGDSEESDAEDEPEEPVRKRTRRRGRAASPEPERQEAEDEDEDLFLPIIDVPVPPRPHADEEHEALVKQAMNELHVDTPEELMNVVRKMAETAEYGGVTEEQVRMLSKLLALGQAQGVSVW</sequence>
<feature type="region of interest" description="Disordered" evidence="2">
    <location>
        <begin position="78"/>
        <end position="129"/>
    </location>
</feature>
<reference evidence="4" key="2">
    <citation type="journal article" date="2022" name="Elife">
        <title>Obligate sexual reproduction of a homothallic fungus closely related to the Cryptococcus pathogenic species complex.</title>
        <authorList>
            <person name="Passer A.R."/>
            <person name="Clancey S.A."/>
            <person name="Shea T."/>
            <person name="David-Palma M."/>
            <person name="Averette A.F."/>
            <person name="Boekhout T."/>
            <person name="Porcel B.M."/>
            <person name="Nowrousian M."/>
            <person name="Cuomo C.A."/>
            <person name="Sun S."/>
            <person name="Heitman J."/>
            <person name="Coelho M.A."/>
        </authorList>
    </citation>
    <scope>NUCLEOTIDE SEQUENCE</scope>
    <source>
        <strain evidence="4">CBS 7841</strain>
    </source>
</reference>
<dbReference type="SUPFAM" id="SSF57959">
    <property type="entry name" value="Leucine zipper domain"/>
    <property type="match status" value="1"/>
</dbReference>
<feature type="domain" description="BZIP" evidence="3">
    <location>
        <begin position="269"/>
        <end position="332"/>
    </location>
</feature>
<feature type="region of interest" description="Disordered" evidence="2">
    <location>
        <begin position="387"/>
        <end position="449"/>
    </location>
</feature>
<protein>
    <recommendedName>
        <fullName evidence="3">BZIP domain-containing protein</fullName>
    </recommendedName>
</protein>
<feature type="compositionally biased region" description="Acidic residues" evidence="2">
    <location>
        <begin position="406"/>
        <end position="417"/>
    </location>
</feature>
<evidence type="ECO:0000313" key="4">
    <source>
        <dbReference type="EMBL" id="WVN86657.1"/>
    </source>
</evidence>